<evidence type="ECO:0000313" key="2">
    <source>
        <dbReference type="EMBL" id="CTQ72850.1"/>
    </source>
</evidence>
<gene>
    <name evidence="2" type="primary">sleB</name>
    <name evidence="2" type="ORF">LA5096_03416</name>
</gene>
<evidence type="ECO:0000313" key="3">
    <source>
        <dbReference type="Proteomes" id="UP000049983"/>
    </source>
</evidence>
<keyword evidence="3" id="KW-1185">Reference proteome</keyword>
<dbReference type="AlphaFoldDB" id="A0A0M6ZP94"/>
<dbReference type="Gene3D" id="1.10.10.2520">
    <property type="entry name" value="Cell wall hydrolase SleB, domain 1"/>
    <property type="match status" value="1"/>
</dbReference>
<dbReference type="Proteomes" id="UP000049983">
    <property type="component" value="Unassembled WGS sequence"/>
</dbReference>
<dbReference type="InterPro" id="IPR042047">
    <property type="entry name" value="SleB_dom1"/>
</dbReference>
<reference evidence="3" key="1">
    <citation type="submission" date="2015-07" db="EMBL/GenBank/DDBJ databases">
        <authorList>
            <person name="Rodrigo-Torres Lidia"/>
            <person name="Arahal R.David."/>
        </authorList>
    </citation>
    <scope>NUCLEOTIDE SEQUENCE [LARGE SCALE GENOMIC DNA]</scope>
    <source>
        <strain evidence="3">CECT 5096</strain>
    </source>
</reference>
<name>A0A0M6ZP94_9HYPH</name>
<dbReference type="EMBL" id="CXWC01000011">
    <property type="protein sequence ID" value="CTQ72850.1"/>
    <property type="molecule type" value="Genomic_DNA"/>
</dbReference>
<sequence length="415" mass="45852">MFGPLSRHGKRFFSAVSQNKSSARTRLRRMKIALATSPVLFFMLGGSIGEQDIFALINARKDQSPRWMMALEPANFATRVAPKLALGTPAIPDYTSAPILTLTSAERGVEARPLYGLEDVFASARPTTVPDTILTNTSAKGDRLITIAPDRHMVDGASGNVYAMSSMISTEKKHEDLPRVAFVKPQPLDSKETTRLAEAGKNGLLEGGPLDLQKVMMARNAAAASFSLVSAYAPESVKETKEPFDALFGAAKYEQELPPPEDPDNPHWWAQKPLPLSVGTKKEQRCLAEAIYFEARGESEEGQVAVAQVVLNRVKNPSYPKSICGVVYQNKHKRNRCQFSFACDGIKDRISSKDAWKTAKRLARDVLDGKQYLKMVDASTHYHATYVNPRWAKSMAKRGQVGLHIFYKTYAGGWN</sequence>
<feature type="domain" description="Cell wall hydrolase SleB" evidence="1">
    <location>
        <begin position="297"/>
        <end position="407"/>
    </location>
</feature>
<dbReference type="GO" id="GO:0016787">
    <property type="term" value="F:hydrolase activity"/>
    <property type="evidence" value="ECO:0007669"/>
    <property type="project" value="InterPro"/>
</dbReference>
<protein>
    <submittedName>
        <fullName evidence="2">Germination-specific amidase</fullName>
    </submittedName>
</protein>
<dbReference type="STRING" id="311410.LA5095_00275"/>
<proteinExistence type="predicted"/>
<dbReference type="OrthoDB" id="9785345at2"/>
<evidence type="ECO:0000259" key="1">
    <source>
        <dbReference type="Pfam" id="PF07486"/>
    </source>
</evidence>
<organism evidence="2 3">
    <name type="scientific">Roseibium album</name>
    <dbReference type="NCBI Taxonomy" id="311410"/>
    <lineage>
        <taxon>Bacteria</taxon>
        <taxon>Pseudomonadati</taxon>
        <taxon>Pseudomonadota</taxon>
        <taxon>Alphaproteobacteria</taxon>
        <taxon>Hyphomicrobiales</taxon>
        <taxon>Stappiaceae</taxon>
        <taxon>Roseibium</taxon>
    </lineage>
</organism>
<accession>A0A0M6ZP94</accession>
<dbReference type="Pfam" id="PF07486">
    <property type="entry name" value="Hydrolase_2"/>
    <property type="match status" value="1"/>
</dbReference>
<dbReference type="InterPro" id="IPR011105">
    <property type="entry name" value="Cell_wall_hydrolase_SleB"/>
</dbReference>